<dbReference type="InterPro" id="IPR050900">
    <property type="entry name" value="Transposase_IS3/IS150/IS904"/>
</dbReference>
<name>A0A2T6BG92_9BACL</name>
<evidence type="ECO:0000259" key="1">
    <source>
        <dbReference type="Pfam" id="PF13683"/>
    </source>
</evidence>
<organism evidence="2 3">
    <name type="scientific">Melghirimyces profundicolus</name>
    <dbReference type="NCBI Taxonomy" id="1242148"/>
    <lineage>
        <taxon>Bacteria</taxon>
        <taxon>Bacillati</taxon>
        <taxon>Bacillota</taxon>
        <taxon>Bacilli</taxon>
        <taxon>Bacillales</taxon>
        <taxon>Thermoactinomycetaceae</taxon>
        <taxon>Melghirimyces</taxon>
    </lineage>
</organism>
<reference evidence="2 3" key="1">
    <citation type="submission" date="2018-04" db="EMBL/GenBank/DDBJ databases">
        <title>Genomic Encyclopedia of Archaeal and Bacterial Type Strains, Phase II (KMG-II): from individual species to whole genera.</title>
        <authorList>
            <person name="Goeker M."/>
        </authorList>
    </citation>
    <scope>NUCLEOTIDE SEQUENCE [LARGE SCALE GENOMIC DNA]</scope>
    <source>
        <strain evidence="2 3">DSM 45787</strain>
    </source>
</reference>
<dbReference type="AlphaFoldDB" id="A0A2T6BG92"/>
<dbReference type="InterPro" id="IPR036397">
    <property type="entry name" value="RNaseH_sf"/>
</dbReference>
<dbReference type="Gene3D" id="3.30.420.10">
    <property type="entry name" value="Ribonuclease H-like superfamily/Ribonuclease H"/>
    <property type="match status" value="1"/>
</dbReference>
<protein>
    <submittedName>
        <fullName evidence="2">Integrase-like protein</fullName>
    </submittedName>
</protein>
<dbReference type="PANTHER" id="PTHR46889:SF4">
    <property type="entry name" value="TRANSPOSASE INSO FOR INSERTION SEQUENCE ELEMENT IS911B-RELATED"/>
    <property type="match status" value="1"/>
</dbReference>
<gene>
    <name evidence="2" type="ORF">C8P63_12239</name>
</gene>
<dbReference type="GO" id="GO:0003676">
    <property type="term" value="F:nucleic acid binding"/>
    <property type="evidence" value="ECO:0007669"/>
    <property type="project" value="InterPro"/>
</dbReference>
<dbReference type="PANTHER" id="PTHR46889">
    <property type="entry name" value="TRANSPOSASE INSF FOR INSERTION SEQUENCE IS3B-RELATED"/>
    <property type="match status" value="1"/>
</dbReference>
<comment type="caution">
    <text evidence="2">The sequence shown here is derived from an EMBL/GenBank/DDBJ whole genome shotgun (WGS) entry which is preliminary data.</text>
</comment>
<feature type="domain" description="Integrase catalytic" evidence="1">
    <location>
        <begin position="66"/>
        <end position="121"/>
    </location>
</feature>
<dbReference type="InterPro" id="IPR001584">
    <property type="entry name" value="Integrase_cat-core"/>
</dbReference>
<evidence type="ECO:0000313" key="3">
    <source>
        <dbReference type="Proteomes" id="UP000244240"/>
    </source>
</evidence>
<keyword evidence="3" id="KW-1185">Reference proteome</keyword>
<accession>A0A2T6BG92</accession>
<sequence>MVAMIDAYDRRIVSFDVQAFCRDDEAIHALHLAVNQTYPEGIREVDSRLKLVHDNGPQFTSRDFLKTQSNALIERWFRSLKEEEIWLHEYASIREVREAVNRYVHWYNEERPHSSLRYKSPMEYHQTHLMLAA</sequence>
<dbReference type="Proteomes" id="UP000244240">
    <property type="component" value="Unassembled WGS sequence"/>
</dbReference>
<dbReference type="Pfam" id="PF13683">
    <property type="entry name" value="rve_3"/>
    <property type="match status" value="1"/>
</dbReference>
<dbReference type="EMBL" id="QBKR01000022">
    <property type="protein sequence ID" value="PTX55079.1"/>
    <property type="molecule type" value="Genomic_DNA"/>
</dbReference>
<evidence type="ECO:0000313" key="2">
    <source>
        <dbReference type="EMBL" id="PTX55079.1"/>
    </source>
</evidence>
<dbReference type="SUPFAM" id="SSF53098">
    <property type="entry name" value="Ribonuclease H-like"/>
    <property type="match status" value="1"/>
</dbReference>
<proteinExistence type="predicted"/>
<dbReference type="InterPro" id="IPR012337">
    <property type="entry name" value="RNaseH-like_sf"/>
</dbReference>
<dbReference type="GO" id="GO:0015074">
    <property type="term" value="P:DNA integration"/>
    <property type="evidence" value="ECO:0007669"/>
    <property type="project" value="InterPro"/>
</dbReference>